<feature type="region of interest" description="Disordered" evidence="2">
    <location>
        <begin position="1"/>
        <end position="35"/>
    </location>
</feature>
<accession>A0A7W6WLJ5</accession>
<comment type="caution">
    <text evidence="4">The sequence shown here is derived from an EMBL/GenBank/DDBJ whole genome shotgun (WGS) entry which is preliminary data.</text>
</comment>
<dbReference type="Proteomes" id="UP000555728">
    <property type="component" value="Unassembled WGS sequence"/>
</dbReference>
<dbReference type="RefSeq" id="WP_184435953.1">
    <property type="nucleotide sequence ID" value="NZ_JACIGI010000021.1"/>
</dbReference>
<dbReference type="Gene3D" id="1.20.120.160">
    <property type="entry name" value="HPT domain"/>
    <property type="match status" value="1"/>
</dbReference>
<dbReference type="InterPro" id="IPR036641">
    <property type="entry name" value="HPT_dom_sf"/>
</dbReference>
<name>A0A7W6WLJ5_9PROT</name>
<evidence type="ECO:0000256" key="1">
    <source>
        <dbReference type="ARBA" id="ARBA00023012"/>
    </source>
</evidence>
<dbReference type="GO" id="GO:0004672">
    <property type="term" value="F:protein kinase activity"/>
    <property type="evidence" value="ECO:0007669"/>
    <property type="project" value="UniProtKB-ARBA"/>
</dbReference>
<evidence type="ECO:0000313" key="4">
    <source>
        <dbReference type="EMBL" id="MBB4286798.1"/>
    </source>
</evidence>
<dbReference type="Pfam" id="PF01627">
    <property type="entry name" value="Hpt"/>
    <property type="match status" value="1"/>
</dbReference>
<reference evidence="4 5" key="1">
    <citation type="submission" date="2020-08" db="EMBL/GenBank/DDBJ databases">
        <title>Genome sequencing of Purple Non-Sulfur Bacteria from various extreme environments.</title>
        <authorList>
            <person name="Mayer M."/>
        </authorList>
    </citation>
    <scope>NUCLEOTIDE SEQUENCE [LARGE SCALE GENOMIC DNA]</scope>
    <source>
        <strain evidence="4 5">JA135</strain>
    </source>
</reference>
<dbReference type="InterPro" id="IPR008207">
    <property type="entry name" value="Sig_transdc_His_kin_Hpt_dom"/>
</dbReference>
<evidence type="ECO:0000256" key="2">
    <source>
        <dbReference type="SAM" id="MobiDB-lite"/>
    </source>
</evidence>
<keyword evidence="1" id="KW-0902">Two-component regulatory system</keyword>
<sequence length="202" mass="20645">MAGQADGQGTRDRPEGGDGSAAAGGPAARGAAVDGLSSDAPAFDDGVAFIDPPATLREKVQGGTAAVDGAALARAEAVITALRADYLAWAADDVERLARALVVVESAPPDIETAKGDLFRIAHDMKGQGGSFGYDLVTVVGDRLCRLVERIEGPPSAPQVQAVRLHVEALRLIIGRRMEGNGGPAGTDLVAGLDRLARKVTA</sequence>
<feature type="domain" description="HPt" evidence="3">
    <location>
        <begin position="82"/>
        <end position="171"/>
    </location>
</feature>
<gene>
    <name evidence="4" type="ORF">GGD88_002539</name>
</gene>
<evidence type="ECO:0000259" key="3">
    <source>
        <dbReference type="Pfam" id="PF01627"/>
    </source>
</evidence>
<evidence type="ECO:0000313" key="5">
    <source>
        <dbReference type="Proteomes" id="UP000555728"/>
    </source>
</evidence>
<dbReference type="GO" id="GO:0000160">
    <property type="term" value="P:phosphorelay signal transduction system"/>
    <property type="evidence" value="ECO:0007669"/>
    <property type="project" value="UniProtKB-KW"/>
</dbReference>
<dbReference type="SUPFAM" id="SSF47226">
    <property type="entry name" value="Histidine-containing phosphotransfer domain, HPT domain"/>
    <property type="match status" value="1"/>
</dbReference>
<protein>
    <recommendedName>
        <fullName evidence="3">HPt domain-containing protein</fullName>
    </recommendedName>
</protein>
<organism evidence="4 5">
    <name type="scientific">Roseospira goensis</name>
    <dbReference type="NCBI Taxonomy" id="391922"/>
    <lineage>
        <taxon>Bacteria</taxon>
        <taxon>Pseudomonadati</taxon>
        <taxon>Pseudomonadota</taxon>
        <taxon>Alphaproteobacteria</taxon>
        <taxon>Rhodospirillales</taxon>
        <taxon>Rhodospirillaceae</taxon>
        <taxon>Roseospira</taxon>
    </lineage>
</organism>
<keyword evidence="5" id="KW-1185">Reference proteome</keyword>
<feature type="compositionally biased region" description="Low complexity" evidence="2">
    <location>
        <begin position="20"/>
        <end position="35"/>
    </location>
</feature>
<dbReference type="EMBL" id="JACIGI010000021">
    <property type="protein sequence ID" value="MBB4286798.1"/>
    <property type="molecule type" value="Genomic_DNA"/>
</dbReference>
<dbReference type="AlphaFoldDB" id="A0A7W6WLJ5"/>
<proteinExistence type="predicted"/>